<dbReference type="GO" id="GO:0004364">
    <property type="term" value="F:glutathione transferase activity"/>
    <property type="evidence" value="ECO:0007669"/>
    <property type="project" value="TreeGrafter"/>
</dbReference>
<gene>
    <name evidence="2" type="primary">GSTT1</name>
    <name evidence="2" type="ORF">AVEN_197273_1</name>
</gene>
<evidence type="ECO:0000313" key="3">
    <source>
        <dbReference type="Proteomes" id="UP000499080"/>
    </source>
</evidence>
<keyword evidence="2" id="KW-0808">Transferase</keyword>
<name>A0A4Y2HIL9_ARAVE</name>
<dbReference type="InterPro" id="IPR051369">
    <property type="entry name" value="GST_Theta"/>
</dbReference>
<dbReference type="PANTHER" id="PTHR43917">
    <property type="match status" value="1"/>
</dbReference>
<dbReference type="Gene3D" id="3.40.30.10">
    <property type="entry name" value="Glutaredoxin"/>
    <property type="match status" value="1"/>
</dbReference>
<dbReference type="FunFam" id="3.40.30.10:FF:000176">
    <property type="entry name" value="Glutathione S-transferase theta-1"/>
    <property type="match status" value="1"/>
</dbReference>
<dbReference type="PANTHER" id="PTHR43917:SF8">
    <property type="entry name" value="GH16740P-RELATED"/>
    <property type="match status" value="1"/>
</dbReference>
<feature type="domain" description="GST N-terminal" evidence="1">
    <location>
        <begin position="1"/>
        <end position="82"/>
    </location>
</feature>
<organism evidence="2 3">
    <name type="scientific">Araneus ventricosus</name>
    <name type="common">Orbweaver spider</name>
    <name type="synonym">Epeira ventricosa</name>
    <dbReference type="NCBI Taxonomy" id="182803"/>
    <lineage>
        <taxon>Eukaryota</taxon>
        <taxon>Metazoa</taxon>
        <taxon>Ecdysozoa</taxon>
        <taxon>Arthropoda</taxon>
        <taxon>Chelicerata</taxon>
        <taxon>Arachnida</taxon>
        <taxon>Araneae</taxon>
        <taxon>Araneomorphae</taxon>
        <taxon>Entelegynae</taxon>
        <taxon>Araneoidea</taxon>
        <taxon>Araneidae</taxon>
        <taxon>Araneus</taxon>
    </lineage>
</organism>
<protein>
    <submittedName>
        <fullName evidence="2">Glutathione S-transferase theta-1</fullName>
    </submittedName>
</protein>
<dbReference type="AlphaFoldDB" id="A0A4Y2HIL9"/>
<dbReference type="CDD" id="cd03050">
    <property type="entry name" value="GST_N_Theta"/>
    <property type="match status" value="1"/>
</dbReference>
<evidence type="ECO:0000259" key="1">
    <source>
        <dbReference type="PROSITE" id="PS50404"/>
    </source>
</evidence>
<dbReference type="OrthoDB" id="422574at2759"/>
<dbReference type="InterPro" id="IPR036249">
    <property type="entry name" value="Thioredoxin-like_sf"/>
</dbReference>
<dbReference type="Pfam" id="PF13409">
    <property type="entry name" value="GST_N_2"/>
    <property type="match status" value="1"/>
</dbReference>
<reference evidence="2 3" key="1">
    <citation type="journal article" date="2019" name="Sci. Rep.">
        <title>Orb-weaving spider Araneus ventricosus genome elucidates the spidroin gene catalogue.</title>
        <authorList>
            <person name="Kono N."/>
            <person name="Nakamura H."/>
            <person name="Ohtoshi R."/>
            <person name="Moran D.A.P."/>
            <person name="Shinohara A."/>
            <person name="Yoshida Y."/>
            <person name="Fujiwara M."/>
            <person name="Mori M."/>
            <person name="Tomita M."/>
            <person name="Arakawa K."/>
        </authorList>
    </citation>
    <scope>NUCLEOTIDE SEQUENCE [LARGE SCALE GENOMIC DNA]</scope>
</reference>
<dbReference type="GO" id="GO:0006749">
    <property type="term" value="P:glutathione metabolic process"/>
    <property type="evidence" value="ECO:0007669"/>
    <property type="project" value="TreeGrafter"/>
</dbReference>
<comment type="caution">
    <text evidence="2">The sequence shown here is derived from an EMBL/GenBank/DDBJ whole genome shotgun (WGS) entry which is preliminary data.</text>
</comment>
<accession>A0A4Y2HIL9</accession>
<dbReference type="SUPFAM" id="SSF52833">
    <property type="entry name" value="Thioredoxin-like"/>
    <property type="match status" value="1"/>
</dbReference>
<dbReference type="InterPro" id="IPR004045">
    <property type="entry name" value="Glutathione_S-Trfase_N"/>
</dbReference>
<sequence>MSLRVYYDLMSQPCRALLIFLKRNNIPFESKVIALRKGEHMTPEFAKLNPFRKVPVLEHNGFVLTESVAMIRYLAKEFPIQDNWYPKDSKAQARVDEYLEWQHLNTRLFGSMVFREREHQATKFGGSFTGPTVSTDNPILGDWVDHRSAVEVLQRIPADNLTDLTAVEEALESIFGDSHLTQFYRTKLKTRRQKPGESLQVLAADVEQLMSLAYSECPLDIREHLEVQYLVDAIRDKDILYSTRLMDAKDLKSALAYIIKYEAVRTVSKMSVQIHKIRRQWRISAQALEAAASCLEILGGPQNLCEKHHSAKPKANLRHCSLVYSIILSSLKSFSLFALEKLVSE</sequence>
<dbReference type="Gene3D" id="1.20.1050.10">
    <property type="match status" value="1"/>
</dbReference>
<evidence type="ECO:0000313" key="2">
    <source>
        <dbReference type="EMBL" id="GBM65171.1"/>
    </source>
</evidence>
<keyword evidence="3" id="KW-1185">Reference proteome</keyword>
<dbReference type="InterPro" id="IPR040075">
    <property type="entry name" value="GST_N_Theta"/>
</dbReference>
<dbReference type="GO" id="GO:0005737">
    <property type="term" value="C:cytoplasm"/>
    <property type="evidence" value="ECO:0007669"/>
    <property type="project" value="TreeGrafter"/>
</dbReference>
<proteinExistence type="predicted"/>
<dbReference type="SFLD" id="SFLDS00019">
    <property type="entry name" value="Glutathione_Transferase_(cytos"/>
    <property type="match status" value="1"/>
</dbReference>
<dbReference type="SFLD" id="SFLDG00358">
    <property type="entry name" value="Main_(cytGST)"/>
    <property type="match status" value="1"/>
</dbReference>
<dbReference type="InterPro" id="IPR040079">
    <property type="entry name" value="Glutathione_S-Trfase"/>
</dbReference>
<dbReference type="PROSITE" id="PS50404">
    <property type="entry name" value="GST_NTER"/>
    <property type="match status" value="1"/>
</dbReference>
<dbReference type="EMBL" id="BGPR01001962">
    <property type="protein sequence ID" value="GBM65171.1"/>
    <property type="molecule type" value="Genomic_DNA"/>
</dbReference>
<dbReference type="Proteomes" id="UP000499080">
    <property type="component" value="Unassembled WGS sequence"/>
</dbReference>